<dbReference type="PANTHER" id="PTHR43630">
    <property type="entry name" value="POLY-BETA-1,6-N-ACETYL-D-GLUCOSAMINE SYNTHASE"/>
    <property type="match status" value="1"/>
</dbReference>
<dbReference type="InterPro" id="IPR029044">
    <property type="entry name" value="Nucleotide-diphossugar_trans"/>
</dbReference>
<keyword evidence="4" id="KW-0472">Membrane</keyword>
<evidence type="ECO:0000256" key="3">
    <source>
        <dbReference type="ARBA" id="ARBA00022679"/>
    </source>
</evidence>
<comment type="similarity">
    <text evidence="1">Belongs to the glycosyltransferase 2 family.</text>
</comment>
<dbReference type="Gene3D" id="3.90.550.10">
    <property type="entry name" value="Spore Coat Polysaccharide Biosynthesis Protein SpsA, Chain A"/>
    <property type="match status" value="1"/>
</dbReference>
<feature type="transmembrane region" description="Helical" evidence="4">
    <location>
        <begin position="305"/>
        <end position="322"/>
    </location>
</feature>
<reference evidence="6" key="1">
    <citation type="submission" date="2021-04" db="EMBL/GenBank/DDBJ databases">
        <authorList>
            <person name="Rodrigo-Torres L."/>
            <person name="Arahal R. D."/>
            <person name="Lucena T."/>
        </authorList>
    </citation>
    <scope>NUCLEOTIDE SEQUENCE</scope>
    <source>
        <strain evidence="6">CECT 9275</strain>
    </source>
</reference>
<dbReference type="Proteomes" id="UP000680038">
    <property type="component" value="Unassembled WGS sequence"/>
</dbReference>
<dbReference type="EMBL" id="CAJRAF010000004">
    <property type="protein sequence ID" value="CAG5018943.1"/>
    <property type="molecule type" value="Genomic_DNA"/>
</dbReference>
<feature type="transmembrane region" description="Helical" evidence="4">
    <location>
        <begin position="273"/>
        <end position="293"/>
    </location>
</feature>
<organism evidence="6 7">
    <name type="scientific">Dyadobacter helix</name>
    <dbReference type="NCBI Taxonomy" id="2822344"/>
    <lineage>
        <taxon>Bacteria</taxon>
        <taxon>Pseudomonadati</taxon>
        <taxon>Bacteroidota</taxon>
        <taxon>Cytophagia</taxon>
        <taxon>Cytophagales</taxon>
        <taxon>Spirosomataceae</taxon>
        <taxon>Dyadobacter</taxon>
    </lineage>
</organism>
<feature type="transmembrane region" description="Helical" evidence="4">
    <location>
        <begin position="181"/>
        <end position="201"/>
    </location>
</feature>
<keyword evidence="2" id="KW-0328">Glycosyltransferase</keyword>
<evidence type="ECO:0000256" key="1">
    <source>
        <dbReference type="ARBA" id="ARBA00006739"/>
    </source>
</evidence>
<evidence type="ECO:0000259" key="5">
    <source>
        <dbReference type="Pfam" id="PF00535"/>
    </source>
</evidence>
<name>A0A916JHG6_9BACT</name>
<keyword evidence="7" id="KW-1185">Reference proteome</keyword>
<accession>A0A916JHG6</accession>
<dbReference type="InterPro" id="IPR001173">
    <property type="entry name" value="Glyco_trans_2-like"/>
</dbReference>
<dbReference type="Pfam" id="PF00535">
    <property type="entry name" value="Glycos_transf_2"/>
    <property type="match status" value="1"/>
</dbReference>
<sequence length="337" mass="38343">MAGNKEGIEVSVLVAARNEESNILRCLESLARLDYPAGKIEVCIGDDDSSDRTAEIINTFMLENPNFRYVRITSAVSNLRGKANVLAQLAKRAGGEYFFFCDADIAVLPTWINAMLAHFDEHTGVVVGLTRMRKGNLFADFLSLEWLFTLTITRLLSLFNIPVTGLGNNMAISRKAYEAVGGYETIGFSIVEDYALFMAVARRKLGFKMAYNPRIVSVSEPVLSFADWLIQRRRWMQGVMKSSWLTRMSILAAAFVFPSILVMQYWFPVQAGLVFALHYSFVTLIAVATILLLRQHDLWKTVFLFWFYMFVSLSIMLVNYFFPGKMNWKGRVYDKEV</sequence>
<keyword evidence="4" id="KW-1133">Transmembrane helix</keyword>
<dbReference type="AlphaFoldDB" id="A0A916JHG6"/>
<proteinExistence type="inferred from homology"/>
<comment type="caution">
    <text evidence="6">The sequence shown here is derived from an EMBL/GenBank/DDBJ whole genome shotgun (WGS) entry which is preliminary data.</text>
</comment>
<feature type="transmembrane region" description="Helical" evidence="4">
    <location>
        <begin position="141"/>
        <end position="161"/>
    </location>
</feature>
<keyword evidence="3" id="KW-0808">Transferase</keyword>
<protein>
    <recommendedName>
        <fullName evidence="5">Glycosyltransferase 2-like domain-containing protein</fullName>
    </recommendedName>
</protein>
<evidence type="ECO:0000313" key="6">
    <source>
        <dbReference type="EMBL" id="CAG5018943.1"/>
    </source>
</evidence>
<dbReference type="RefSeq" id="WP_215242391.1">
    <property type="nucleotide sequence ID" value="NZ_CAJRAF010000004.1"/>
</dbReference>
<feature type="domain" description="Glycosyltransferase 2-like" evidence="5">
    <location>
        <begin position="11"/>
        <end position="180"/>
    </location>
</feature>
<evidence type="ECO:0000256" key="2">
    <source>
        <dbReference type="ARBA" id="ARBA00022676"/>
    </source>
</evidence>
<evidence type="ECO:0000313" key="7">
    <source>
        <dbReference type="Proteomes" id="UP000680038"/>
    </source>
</evidence>
<feature type="transmembrane region" description="Helical" evidence="4">
    <location>
        <begin position="244"/>
        <end position="267"/>
    </location>
</feature>
<evidence type="ECO:0000256" key="4">
    <source>
        <dbReference type="SAM" id="Phobius"/>
    </source>
</evidence>
<keyword evidence="4" id="KW-0812">Transmembrane</keyword>
<gene>
    <name evidence="6" type="ORF">DYBT9275_06106</name>
</gene>
<dbReference type="PANTHER" id="PTHR43630:SF1">
    <property type="entry name" value="POLY-BETA-1,6-N-ACETYL-D-GLUCOSAMINE SYNTHASE"/>
    <property type="match status" value="1"/>
</dbReference>
<dbReference type="SUPFAM" id="SSF53448">
    <property type="entry name" value="Nucleotide-diphospho-sugar transferases"/>
    <property type="match status" value="1"/>
</dbReference>
<dbReference type="GO" id="GO:0016757">
    <property type="term" value="F:glycosyltransferase activity"/>
    <property type="evidence" value="ECO:0007669"/>
    <property type="project" value="UniProtKB-KW"/>
</dbReference>